<sequence length="241" mass="27881">MLEQTDQEFLNQYISYFKLISESTGDFLGGILSLEKEILYKSEFAKHIGISDNEVVAHLHKPEVVTLQDKAIEKKSLVKYLLMDTAQNRQSRFLTITYAPIINPKTDNIVALYSSSKLVDTLNIWFILSKYYTKGIALIDKFDYQIKLTNREKQVVFLFLLNLDSNTIAEIISKIEEKTISKNAIDQVFKSQLIPKFSVFGRKALYDKLIDLGYYRFVPNNILRDGFCIEITDYTVFDHST</sequence>
<evidence type="ECO:0000313" key="1">
    <source>
        <dbReference type="EMBL" id="AUR51799.1"/>
    </source>
</evidence>
<accession>A0A2I7N5S2</accession>
<organism evidence="1 2">
    <name type="scientific">Aquella oligotrophica</name>
    <dbReference type="NCBI Taxonomy" id="2067065"/>
    <lineage>
        <taxon>Bacteria</taxon>
        <taxon>Pseudomonadati</taxon>
        <taxon>Pseudomonadota</taxon>
        <taxon>Betaproteobacteria</taxon>
        <taxon>Neisseriales</taxon>
        <taxon>Neisseriaceae</taxon>
        <taxon>Aquella</taxon>
    </lineage>
</organism>
<reference evidence="2" key="1">
    <citation type="submission" date="2017-11" db="EMBL/GenBank/DDBJ databases">
        <authorList>
            <person name="Chan K.G."/>
            <person name="Lee L.S."/>
        </authorList>
    </citation>
    <scope>NUCLEOTIDE SEQUENCE [LARGE SCALE GENOMIC DNA]</scope>
    <source>
        <strain evidence="2">DSM 100970</strain>
    </source>
</reference>
<gene>
    <name evidence="1" type="ORF">CUN60_05650</name>
</gene>
<dbReference type="Proteomes" id="UP000236655">
    <property type="component" value="Chromosome"/>
</dbReference>
<evidence type="ECO:0000313" key="2">
    <source>
        <dbReference type="Proteomes" id="UP000236655"/>
    </source>
</evidence>
<dbReference type="KEGG" id="nba:CUN60_05650"/>
<name>A0A2I7N5S2_9NEIS</name>
<dbReference type="AlphaFoldDB" id="A0A2I7N5S2"/>
<proteinExistence type="predicted"/>
<protein>
    <submittedName>
        <fullName evidence="1">Uncharacterized protein</fullName>
    </submittedName>
</protein>
<dbReference type="EMBL" id="CP024847">
    <property type="protein sequence ID" value="AUR51799.1"/>
    <property type="molecule type" value="Genomic_DNA"/>
</dbReference>
<keyword evidence="2" id="KW-1185">Reference proteome</keyword>